<dbReference type="GO" id="GO:0051073">
    <property type="term" value="F:adenosylcobinamide-GDP ribazoletransferase activity"/>
    <property type="evidence" value="ECO:0007669"/>
    <property type="project" value="UniProtKB-UniRule"/>
</dbReference>
<dbReference type="GO" id="GO:0008818">
    <property type="term" value="F:cobalamin 5'-phosphate synthase activity"/>
    <property type="evidence" value="ECO:0007669"/>
    <property type="project" value="UniProtKB-UniRule"/>
</dbReference>
<dbReference type="AlphaFoldDB" id="A0A517T168"/>
<evidence type="ECO:0000256" key="7">
    <source>
        <dbReference type="ARBA" id="ARBA00022475"/>
    </source>
</evidence>
<evidence type="ECO:0000256" key="9">
    <source>
        <dbReference type="ARBA" id="ARBA00022679"/>
    </source>
</evidence>
<evidence type="ECO:0000256" key="5">
    <source>
        <dbReference type="ARBA" id="ARBA00013200"/>
    </source>
</evidence>
<comment type="cofactor">
    <cofactor evidence="1 19">
        <name>Mg(2+)</name>
        <dbReference type="ChEBI" id="CHEBI:18420"/>
    </cofactor>
</comment>
<dbReference type="PANTHER" id="PTHR34148:SF1">
    <property type="entry name" value="ADENOSYLCOBINAMIDE-GDP RIBAZOLETRANSFERASE"/>
    <property type="match status" value="1"/>
</dbReference>
<accession>A0A517T168</accession>
<feature type="transmembrane region" description="Helical" evidence="19">
    <location>
        <begin position="251"/>
        <end position="270"/>
    </location>
</feature>
<keyword evidence="9 19" id="KW-0808">Transferase</keyword>
<dbReference type="PANTHER" id="PTHR34148">
    <property type="entry name" value="ADENOSYLCOBINAMIDE-GDP RIBAZOLETRANSFERASE"/>
    <property type="match status" value="1"/>
</dbReference>
<keyword evidence="8 19" id="KW-0169">Cobalamin biosynthesis</keyword>
<keyword evidence="10 19" id="KW-0812">Transmembrane</keyword>
<dbReference type="EC" id="2.7.8.26" evidence="5 19"/>
<evidence type="ECO:0000256" key="19">
    <source>
        <dbReference type="HAMAP-Rule" id="MF_00719"/>
    </source>
</evidence>
<dbReference type="EMBL" id="CP036272">
    <property type="protein sequence ID" value="QDT62110.1"/>
    <property type="molecule type" value="Genomic_DNA"/>
</dbReference>
<dbReference type="OrthoDB" id="9794626at2"/>
<evidence type="ECO:0000256" key="16">
    <source>
        <dbReference type="ARBA" id="ARBA00032853"/>
    </source>
</evidence>
<evidence type="ECO:0000256" key="8">
    <source>
        <dbReference type="ARBA" id="ARBA00022573"/>
    </source>
</evidence>
<evidence type="ECO:0000256" key="17">
    <source>
        <dbReference type="ARBA" id="ARBA00048623"/>
    </source>
</evidence>
<evidence type="ECO:0000256" key="1">
    <source>
        <dbReference type="ARBA" id="ARBA00001946"/>
    </source>
</evidence>
<comment type="function">
    <text evidence="14 19">Joins adenosylcobinamide-GDP and alpha-ribazole to generate adenosylcobalamin (Ado-cobalamin). Also synthesizes adenosylcobalamin 5'-phosphate from adenosylcobinamide-GDP and alpha-ribazole 5'-phosphate.</text>
</comment>
<dbReference type="UniPathway" id="UPA00148">
    <property type="reaction ID" value="UER00238"/>
</dbReference>
<feature type="transmembrane region" description="Helical" evidence="19">
    <location>
        <begin position="52"/>
        <end position="77"/>
    </location>
</feature>
<organism evidence="20 21">
    <name type="scientific">Stieleria bergensis</name>
    <dbReference type="NCBI Taxonomy" id="2528025"/>
    <lineage>
        <taxon>Bacteria</taxon>
        <taxon>Pseudomonadati</taxon>
        <taxon>Planctomycetota</taxon>
        <taxon>Planctomycetia</taxon>
        <taxon>Pirellulales</taxon>
        <taxon>Pirellulaceae</taxon>
        <taxon>Stieleria</taxon>
    </lineage>
</organism>
<feature type="transmembrane region" description="Helical" evidence="19">
    <location>
        <begin position="130"/>
        <end position="150"/>
    </location>
</feature>
<dbReference type="InterPro" id="IPR003805">
    <property type="entry name" value="CobS"/>
</dbReference>
<dbReference type="Proteomes" id="UP000315003">
    <property type="component" value="Chromosome"/>
</dbReference>
<reference evidence="20 21" key="1">
    <citation type="submission" date="2019-02" db="EMBL/GenBank/DDBJ databases">
        <title>Deep-cultivation of Planctomycetes and their phenomic and genomic characterization uncovers novel biology.</title>
        <authorList>
            <person name="Wiegand S."/>
            <person name="Jogler M."/>
            <person name="Boedeker C."/>
            <person name="Pinto D."/>
            <person name="Vollmers J."/>
            <person name="Rivas-Marin E."/>
            <person name="Kohn T."/>
            <person name="Peeters S.H."/>
            <person name="Heuer A."/>
            <person name="Rast P."/>
            <person name="Oberbeckmann S."/>
            <person name="Bunk B."/>
            <person name="Jeske O."/>
            <person name="Meyerdierks A."/>
            <person name="Storesund J.E."/>
            <person name="Kallscheuer N."/>
            <person name="Luecker S."/>
            <person name="Lage O.M."/>
            <person name="Pohl T."/>
            <person name="Merkel B.J."/>
            <person name="Hornburger P."/>
            <person name="Mueller R.-W."/>
            <person name="Bruemmer F."/>
            <person name="Labrenz M."/>
            <person name="Spormann A.M."/>
            <person name="Op den Camp H."/>
            <person name="Overmann J."/>
            <person name="Amann R."/>
            <person name="Jetten M.S.M."/>
            <person name="Mascher T."/>
            <person name="Medema M.H."/>
            <person name="Devos D.P."/>
            <person name="Kaster A.-K."/>
            <person name="Ovreas L."/>
            <person name="Rohde M."/>
            <person name="Galperin M.Y."/>
            <person name="Jogler C."/>
        </authorList>
    </citation>
    <scope>NUCLEOTIDE SEQUENCE [LARGE SCALE GENOMIC DNA]</scope>
    <source>
        <strain evidence="20 21">SV_7m_r</strain>
    </source>
</reference>
<keyword evidence="12 19" id="KW-1133">Transmembrane helix</keyword>
<evidence type="ECO:0000256" key="13">
    <source>
        <dbReference type="ARBA" id="ARBA00023136"/>
    </source>
</evidence>
<evidence type="ECO:0000256" key="6">
    <source>
        <dbReference type="ARBA" id="ARBA00015850"/>
    </source>
</evidence>
<comment type="catalytic activity">
    <reaction evidence="17 19">
        <text>alpha-ribazole + adenosylcob(III)inamide-GDP = adenosylcob(III)alamin + GMP + H(+)</text>
        <dbReference type="Rhea" id="RHEA:16049"/>
        <dbReference type="ChEBI" id="CHEBI:10329"/>
        <dbReference type="ChEBI" id="CHEBI:15378"/>
        <dbReference type="ChEBI" id="CHEBI:18408"/>
        <dbReference type="ChEBI" id="CHEBI:58115"/>
        <dbReference type="ChEBI" id="CHEBI:60487"/>
        <dbReference type="EC" id="2.7.8.26"/>
    </reaction>
</comment>
<proteinExistence type="inferred from homology"/>
<dbReference type="GO" id="GO:0009236">
    <property type="term" value="P:cobalamin biosynthetic process"/>
    <property type="evidence" value="ECO:0007669"/>
    <property type="project" value="UniProtKB-UniRule"/>
</dbReference>
<evidence type="ECO:0000256" key="15">
    <source>
        <dbReference type="ARBA" id="ARBA00032605"/>
    </source>
</evidence>
<comment type="subcellular location">
    <subcellularLocation>
        <location evidence="2 19">Cell membrane</location>
        <topology evidence="2 19">Multi-pass membrane protein</topology>
    </subcellularLocation>
</comment>
<dbReference type="GO" id="GO:0005886">
    <property type="term" value="C:plasma membrane"/>
    <property type="evidence" value="ECO:0007669"/>
    <property type="project" value="UniProtKB-SubCell"/>
</dbReference>
<evidence type="ECO:0000256" key="14">
    <source>
        <dbReference type="ARBA" id="ARBA00025228"/>
    </source>
</evidence>
<evidence type="ECO:0000256" key="2">
    <source>
        <dbReference type="ARBA" id="ARBA00004651"/>
    </source>
</evidence>
<dbReference type="HAMAP" id="MF_00719">
    <property type="entry name" value="CobS"/>
    <property type="match status" value="1"/>
</dbReference>
<comment type="pathway">
    <text evidence="3 19">Cofactor biosynthesis; adenosylcobalamin biosynthesis; adenosylcobalamin from cob(II)yrinate a,c-diamide: step 7/7.</text>
</comment>
<protein>
    <recommendedName>
        <fullName evidence="6 19">Adenosylcobinamide-GDP ribazoletransferase</fullName>
        <ecNumber evidence="5 19">2.7.8.26</ecNumber>
    </recommendedName>
    <alternativeName>
        <fullName evidence="16 19">Cobalamin synthase</fullName>
    </alternativeName>
    <alternativeName>
        <fullName evidence="15 19">Cobalamin-5'-phosphate synthase</fullName>
    </alternativeName>
</protein>
<evidence type="ECO:0000256" key="12">
    <source>
        <dbReference type="ARBA" id="ARBA00022989"/>
    </source>
</evidence>
<feature type="transmembrane region" description="Helical" evidence="19">
    <location>
        <begin position="156"/>
        <end position="177"/>
    </location>
</feature>
<evidence type="ECO:0000256" key="18">
    <source>
        <dbReference type="ARBA" id="ARBA00049504"/>
    </source>
</evidence>
<evidence type="ECO:0000256" key="10">
    <source>
        <dbReference type="ARBA" id="ARBA00022692"/>
    </source>
</evidence>
<sequence>MSRSDQDTDLKRPPSLWESFATAVHFLTRITVSKIAMDDSLDHARALNRSVVFFPLVGGVIGLATAALVCGLAWLGFPALLAALMAIGIEAYLTGAFHEDAFADTCDALGGGWTREDVLKIMKDSRLGTYGTMGLLIGVSIRWMAIGTMVQEDWQWTLAAVVAAAALGRFAIVTLMSTTAPIGDRDSQAKDVSGNQSGGRLLVAGLLMTPFCAPWFVLRPWHAVGAIVAAGIVLLWYRHKILKRLGGTTGDLLGASGFLIQLVILIGACLR</sequence>
<evidence type="ECO:0000313" key="21">
    <source>
        <dbReference type="Proteomes" id="UP000315003"/>
    </source>
</evidence>
<gene>
    <name evidence="19 20" type="primary">cobS</name>
    <name evidence="20" type="ORF">SV7mr_46570</name>
</gene>
<keyword evidence="11 19" id="KW-0460">Magnesium</keyword>
<dbReference type="Pfam" id="PF02654">
    <property type="entry name" value="CobS"/>
    <property type="match status" value="1"/>
</dbReference>
<keyword evidence="7 19" id="KW-1003">Cell membrane</keyword>
<evidence type="ECO:0000256" key="4">
    <source>
        <dbReference type="ARBA" id="ARBA00010561"/>
    </source>
</evidence>
<keyword evidence="13 19" id="KW-0472">Membrane</keyword>
<comment type="similarity">
    <text evidence="4 19">Belongs to the CobS family.</text>
</comment>
<keyword evidence="21" id="KW-1185">Reference proteome</keyword>
<dbReference type="RefSeq" id="WP_145276647.1">
    <property type="nucleotide sequence ID" value="NZ_CP036272.1"/>
</dbReference>
<evidence type="ECO:0000256" key="11">
    <source>
        <dbReference type="ARBA" id="ARBA00022842"/>
    </source>
</evidence>
<evidence type="ECO:0000256" key="3">
    <source>
        <dbReference type="ARBA" id="ARBA00004663"/>
    </source>
</evidence>
<feature type="transmembrane region" description="Helical" evidence="19">
    <location>
        <begin position="223"/>
        <end position="239"/>
    </location>
</feature>
<name>A0A517T168_9BACT</name>
<evidence type="ECO:0000313" key="20">
    <source>
        <dbReference type="EMBL" id="QDT62110.1"/>
    </source>
</evidence>
<comment type="catalytic activity">
    <reaction evidence="18 19">
        <text>alpha-ribazole 5'-phosphate + adenosylcob(III)inamide-GDP = adenosylcob(III)alamin 5'-phosphate + GMP + H(+)</text>
        <dbReference type="Rhea" id="RHEA:23560"/>
        <dbReference type="ChEBI" id="CHEBI:15378"/>
        <dbReference type="ChEBI" id="CHEBI:57918"/>
        <dbReference type="ChEBI" id="CHEBI:58115"/>
        <dbReference type="ChEBI" id="CHEBI:60487"/>
        <dbReference type="ChEBI" id="CHEBI:60493"/>
        <dbReference type="EC" id="2.7.8.26"/>
    </reaction>
</comment>